<evidence type="ECO:0000256" key="3">
    <source>
        <dbReference type="ARBA" id="ARBA00022729"/>
    </source>
</evidence>
<dbReference type="Gene3D" id="3.40.50.200">
    <property type="entry name" value="Peptidase S8/S53 domain"/>
    <property type="match status" value="2"/>
</dbReference>
<evidence type="ECO:0000313" key="7">
    <source>
        <dbReference type="EMBL" id="CAK9178728.1"/>
    </source>
</evidence>
<comment type="caution">
    <text evidence="7">The sequence shown here is derived from an EMBL/GenBank/DDBJ whole genome shotgun (WGS) entry which is preliminary data.</text>
</comment>
<comment type="similarity">
    <text evidence="1">Belongs to the peptidase S8 family.</text>
</comment>
<proteinExistence type="inferred from homology"/>
<reference evidence="7 8" key="1">
    <citation type="submission" date="2024-02" db="EMBL/GenBank/DDBJ databases">
        <authorList>
            <person name="Vignale AGUSTIN F."/>
            <person name="Sosa J E."/>
            <person name="Modenutti C."/>
        </authorList>
    </citation>
    <scope>NUCLEOTIDE SEQUENCE [LARGE SCALE GENOMIC DNA]</scope>
</reference>
<dbReference type="Pfam" id="PF00082">
    <property type="entry name" value="Peptidase_S8"/>
    <property type="match status" value="1"/>
</dbReference>
<dbReference type="InterPro" id="IPR015500">
    <property type="entry name" value="Peptidase_S8_subtilisin-rel"/>
</dbReference>
<dbReference type="InterPro" id="IPR023828">
    <property type="entry name" value="Peptidase_S8_Ser-AS"/>
</dbReference>
<dbReference type="EMBL" id="CAUOFW020007292">
    <property type="protein sequence ID" value="CAK9178728.1"/>
    <property type="molecule type" value="Genomic_DNA"/>
</dbReference>
<sequence>MVKVKGKSIVFGLLHNMPEEYCSSYRSKGASQAASSPINSKRHNAIKLDTTRSPGVLGLNLDFGLWPETNFGENVIIGLVDSGIWPDSDSFKDTGIGPIPSWWKDHWKGLVIIDPREMEWDMAHRLIQQQQDPSCKKEHFVACSAGNLRPHAYSVHNTAPWMTTAGAGSIDRTFPDTAIAANMIPQSVMGKIVVCNGSKLQAINDEHFIQEASGVGLLQLNHITEGEWLTAIALAAHGLLILLQPILHLTQGEVKFKTNSGTSISCPHVAALLHAAHRNWSPAAVRPAVMATSTPTDNKFHLIARDEDLEPATAVSIGAGHVNPQLTSDQGLIYDADISDYIRPNNPVQELKRTLINVGELLPESGTTVEQMAFGSISWESESHVVRRSSFSVMWQQ</sequence>
<dbReference type="PANTHER" id="PTHR10795">
    <property type="entry name" value="PROPROTEIN CONVERTASE SUBTILISIN/KEXIN"/>
    <property type="match status" value="1"/>
</dbReference>
<keyword evidence="2" id="KW-0645">Protease</keyword>
<name>A0ABC8UDX4_9AQUA</name>
<protein>
    <recommendedName>
        <fullName evidence="6">Peptidase S8/S53 domain-containing protein</fullName>
    </recommendedName>
</protein>
<organism evidence="7 8">
    <name type="scientific">Ilex paraguariensis</name>
    <name type="common">yerba mate</name>
    <dbReference type="NCBI Taxonomy" id="185542"/>
    <lineage>
        <taxon>Eukaryota</taxon>
        <taxon>Viridiplantae</taxon>
        <taxon>Streptophyta</taxon>
        <taxon>Embryophyta</taxon>
        <taxon>Tracheophyta</taxon>
        <taxon>Spermatophyta</taxon>
        <taxon>Magnoliopsida</taxon>
        <taxon>eudicotyledons</taxon>
        <taxon>Gunneridae</taxon>
        <taxon>Pentapetalae</taxon>
        <taxon>asterids</taxon>
        <taxon>campanulids</taxon>
        <taxon>Aquifoliales</taxon>
        <taxon>Aquifoliaceae</taxon>
        <taxon>Ilex</taxon>
    </lineage>
</organism>
<dbReference type="SUPFAM" id="SSF52743">
    <property type="entry name" value="Subtilisin-like"/>
    <property type="match status" value="1"/>
</dbReference>
<evidence type="ECO:0000313" key="8">
    <source>
        <dbReference type="Proteomes" id="UP001642360"/>
    </source>
</evidence>
<evidence type="ECO:0000256" key="1">
    <source>
        <dbReference type="ARBA" id="ARBA00011073"/>
    </source>
</evidence>
<evidence type="ECO:0000256" key="4">
    <source>
        <dbReference type="ARBA" id="ARBA00022801"/>
    </source>
</evidence>
<keyword evidence="4" id="KW-0378">Hydrolase</keyword>
<evidence type="ECO:0000259" key="6">
    <source>
        <dbReference type="Pfam" id="PF00082"/>
    </source>
</evidence>
<dbReference type="Proteomes" id="UP001642360">
    <property type="component" value="Unassembled WGS sequence"/>
</dbReference>
<dbReference type="InterPro" id="IPR000209">
    <property type="entry name" value="Peptidase_S8/S53_dom"/>
</dbReference>
<keyword evidence="3" id="KW-0732">Signal</keyword>
<evidence type="ECO:0000256" key="2">
    <source>
        <dbReference type="ARBA" id="ARBA00022670"/>
    </source>
</evidence>
<dbReference type="GO" id="GO:0006508">
    <property type="term" value="P:proteolysis"/>
    <property type="evidence" value="ECO:0007669"/>
    <property type="project" value="UniProtKB-KW"/>
</dbReference>
<dbReference type="AlphaFoldDB" id="A0ABC8UDX4"/>
<keyword evidence="5" id="KW-0720">Serine protease</keyword>
<gene>
    <name evidence="7" type="ORF">ILEXP_LOCUS48653</name>
</gene>
<dbReference type="PROSITE" id="PS00138">
    <property type="entry name" value="SUBTILASE_SER"/>
    <property type="match status" value="1"/>
</dbReference>
<dbReference type="InterPro" id="IPR045051">
    <property type="entry name" value="SBT"/>
</dbReference>
<evidence type="ECO:0000256" key="5">
    <source>
        <dbReference type="ARBA" id="ARBA00022825"/>
    </source>
</evidence>
<keyword evidence="8" id="KW-1185">Reference proteome</keyword>
<accession>A0ABC8UDX4</accession>
<dbReference type="PRINTS" id="PR00723">
    <property type="entry name" value="SUBTILISIN"/>
</dbReference>
<feature type="domain" description="Peptidase S8/S53" evidence="6">
    <location>
        <begin position="133"/>
        <end position="296"/>
    </location>
</feature>
<dbReference type="InterPro" id="IPR036852">
    <property type="entry name" value="Peptidase_S8/S53_dom_sf"/>
</dbReference>
<dbReference type="GO" id="GO:0008236">
    <property type="term" value="F:serine-type peptidase activity"/>
    <property type="evidence" value="ECO:0007669"/>
    <property type="project" value="UniProtKB-KW"/>
</dbReference>